<sequence length="150" mass="17225">MGYLIHDNKHWPLALTIAQEKLTFEQHMASLEGWNAWFERNEPFHVIRFYVDKASLEQASGVGKATLEWMSKGADSKFRTLVKSMMIVVPPDQYPRMKKMDVTAVFGIPGGIFPSIEDALDWLDSSTEIKDLPDLKQNWKEAVKHALDQF</sequence>
<reference evidence="1" key="1">
    <citation type="submission" date="2023-01" db="EMBL/GenBank/DDBJ databases">
        <title>Psychroserpens sp. MSW6 and Marinomonas sp. RSW2, isolated from seawater.</title>
        <authorList>
            <person name="Kristyanto S."/>
            <person name="Jung J."/>
            <person name="Kim J.M."/>
            <person name="Jeon C.O."/>
        </authorList>
    </citation>
    <scope>NUCLEOTIDE SEQUENCE</scope>
    <source>
        <strain evidence="1">RSW2</strain>
    </source>
</reference>
<dbReference type="Proteomes" id="UP001139522">
    <property type="component" value="Unassembled WGS sequence"/>
</dbReference>
<keyword evidence="2" id="KW-1185">Reference proteome</keyword>
<protein>
    <submittedName>
        <fullName evidence="1">Uncharacterized protein</fullName>
    </submittedName>
</protein>
<accession>A0ABT5WHP8</accession>
<proteinExistence type="predicted"/>
<gene>
    <name evidence="1" type="ORF">M3I01_015830</name>
</gene>
<evidence type="ECO:0000313" key="1">
    <source>
        <dbReference type="EMBL" id="MDE8604342.1"/>
    </source>
</evidence>
<dbReference type="EMBL" id="JAMZEG020000004">
    <property type="protein sequence ID" value="MDE8604342.1"/>
    <property type="molecule type" value="Genomic_DNA"/>
</dbReference>
<evidence type="ECO:0000313" key="2">
    <source>
        <dbReference type="Proteomes" id="UP001139522"/>
    </source>
</evidence>
<organism evidence="1 2">
    <name type="scientific">Marinomonas maritima</name>
    <dbReference type="NCBI Taxonomy" id="2940935"/>
    <lineage>
        <taxon>Bacteria</taxon>
        <taxon>Pseudomonadati</taxon>
        <taxon>Pseudomonadota</taxon>
        <taxon>Gammaproteobacteria</taxon>
        <taxon>Oceanospirillales</taxon>
        <taxon>Oceanospirillaceae</taxon>
        <taxon>Marinomonas</taxon>
    </lineage>
</organism>
<dbReference type="RefSeq" id="WP_255896887.1">
    <property type="nucleotide sequence ID" value="NZ_JAMZEG020000004.1"/>
</dbReference>
<comment type="caution">
    <text evidence="1">The sequence shown here is derived from an EMBL/GenBank/DDBJ whole genome shotgun (WGS) entry which is preliminary data.</text>
</comment>
<name>A0ABT5WHP8_9GAMM</name>